<keyword evidence="1 2" id="KW-0728">SH3 domain</keyword>
<accession>A0A5K1UJZ8</accession>
<dbReference type="InterPro" id="IPR036028">
    <property type="entry name" value="SH3-like_dom_sf"/>
</dbReference>
<comment type="caution">
    <text evidence="4">The sequence shown here is derived from an EMBL/GenBank/DDBJ whole genome shotgun (WGS) entry which is preliminary data.</text>
</comment>
<dbReference type="PANTHER" id="PTHR45827">
    <property type="entry name" value="SORTING NEXIN"/>
    <property type="match status" value="1"/>
</dbReference>
<dbReference type="GO" id="GO:0016197">
    <property type="term" value="P:endosomal transport"/>
    <property type="evidence" value="ECO:0007669"/>
    <property type="project" value="TreeGrafter"/>
</dbReference>
<dbReference type="GO" id="GO:0035091">
    <property type="term" value="F:phosphatidylinositol binding"/>
    <property type="evidence" value="ECO:0007669"/>
    <property type="project" value="TreeGrafter"/>
</dbReference>
<dbReference type="EMBL" id="BDEQ01000001">
    <property type="protein sequence ID" value="GAT94964.1"/>
    <property type="molecule type" value="Genomic_DNA"/>
</dbReference>
<dbReference type="Proteomes" id="UP000078387">
    <property type="component" value="Unassembled WGS sequence"/>
</dbReference>
<evidence type="ECO:0000259" key="3">
    <source>
        <dbReference type="PROSITE" id="PS50002"/>
    </source>
</evidence>
<feature type="domain" description="SH3" evidence="3">
    <location>
        <begin position="66"/>
        <end position="127"/>
    </location>
</feature>
<dbReference type="InterPro" id="IPR001452">
    <property type="entry name" value="SH3_domain"/>
</dbReference>
<dbReference type="GO" id="GO:0005886">
    <property type="term" value="C:plasma membrane"/>
    <property type="evidence" value="ECO:0007669"/>
    <property type="project" value="TreeGrafter"/>
</dbReference>
<dbReference type="VEuPathDB" id="AmoebaDB:KM1_045200"/>
<evidence type="ECO:0000256" key="2">
    <source>
        <dbReference type="PROSITE-ProRule" id="PRU00192"/>
    </source>
</evidence>
<protein>
    <recommendedName>
        <fullName evidence="3">SH3 domain-containing protein</fullName>
    </recommendedName>
</protein>
<reference evidence="4 5" key="1">
    <citation type="submission" date="2016-05" db="EMBL/GenBank/DDBJ databases">
        <title>First whole genome sequencing of Entamoeba histolytica HM1:IMSS-clone-6.</title>
        <authorList>
            <person name="Mukherjee Avik.K."/>
            <person name="Izumyama S."/>
            <person name="Nakada-Tsukui K."/>
            <person name="Nozaki T."/>
        </authorList>
    </citation>
    <scope>NUCLEOTIDE SEQUENCE [LARGE SCALE GENOMIC DNA]</scope>
    <source>
        <strain evidence="4 5">HM1:IMSS clone 6</strain>
    </source>
</reference>
<gene>
    <name evidence="4" type="ORF">CL6EHI_188140</name>
</gene>
<proteinExistence type="predicted"/>
<dbReference type="VEuPathDB" id="AmoebaDB:EHI5A_003430"/>
<dbReference type="OMA" id="ECTEDNI"/>
<dbReference type="Gene3D" id="2.30.30.40">
    <property type="entry name" value="SH3 Domains"/>
    <property type="match status" value="3"/>
</dbReference>
<dbReference type="VEuPathDB" id="AmoebaDB:EHI7A_019470"/>
<evidence type="ECO:0000256" key="1">
    <source>
        <dbReference type="ARBA" id="ARBA00022443"/>
    </source>
</evidence>
<dbReference type="SUPFAM" id="SSF50044">
    <property type="entry name" value="SH3-domain"/>
    <property type="match status" value="3"/>
</dbReference>
<dbReference type="AlphaFoldDB" id="A0A5K1UJZ8"/>
<evidence type="ECO:0000313" key="5">
    <source>
        <dbReference type="Proteomes" id="UP000078387"/>
    </source>
</evidence>
<dbReference type="VEuPathDB" id="AmoebaDB:EHI8A_024600"/>
<dbReference type="GO" id="GO:0006897">
    <property type="term" value="P:endocytosis"/>
    <property type="evidence" value="ECO:0007669"/>
    <property type="project" value="TreeGrafter"/>
</dbReference>
<dbReference type="GO" id="GO:0031410">
    <property type="term" value="C:cytoplasmic vesicle"/>
    <property type="evidence" value="ECO:0007669"/>
    <property type="project" value="TreeGrafter"/>
</dbReference>
<dbReference type="SMART" id="SM00326">
    <property type="entry name" value="SH3"/>
    <property type="match status" value="3"/>
</dbReference>
<dbReference type="PANTHER" id="PTHR45827:SF1">
    <property type="entry name" value="SORTING NEXIN"/>
    <property type="match status" value="1"/>
</dbReference>
<evidence type="ECO:0000313" key="4">
    <source>
        <dbReference type="EMBL" id="GAT94964.1"/>
    </source>
</evidence>
<dbReference type="VEuPathDB" id="AmoebaDB:EHI_188140"/>
<dbReference type="Pfam" id="PF00018">
    <property type="entry name" value="SH3_1"/>
    <property type="match status" value="1"/>
</dbReference>
<dbReference type="PROSITE" id="PS50002">
    <property type="entry name" value="SH3"/>
    <property type="match status" value="2"/>
</dbReference>
<name>A0A5K1UJZ8_ENTHI</name>
<dbReference type="GO" id="GO:0097320">
    <property type="term" value="P:plasma membrane tubulation"/>
    <property type="evidence" value="ECO:0007669"/>
    <property type="project" value="TreeGrafter"/>
</dbReference>
<feature type="domain" description="SH3" evidence="3">
    <location>
        <begin position="145"/>
        <end position="204"/>
    </location>
</feature>
<sequence length="439" mass="50745">MSESTVYLRAIDSFQSNTLSKLSYQKGDIIEFITMLPREKIRGRLHGKVSVFDKSKFVLDSFTKTKVLYKVQALFKFSSDDIECLSIEEGEILDCTEDNIEGGWLLVFNKQNESGYIPRNRVKIIKENTTARYTSKEKLITVPRELPCNAKVLYPFKSCDSKTLSLEKDEEVMIVQCPQSNWWLVYKQKSFGYVPAAYLNYEKKYYEQKVCKYFKVNQEYTKQSMFQLTVKPGQILFVERFIKTWAICFRADGKKGILPFYVLDQLNQMVQIVNEVVTNTDRMGIVICPFELNKEMVERGTFITVEEERYDGTMLVELNKKKGLTKGSNILMIEEGQLYGICNESYSKGSVKLLKDDFVIIDTIDEDFVNCHSYEFEDKVPKKIFTIKIFAKPLREIVTFKTSNESQFSDLKKELLTKKKHTGGKISIKSLSPPLGGIN</sequence>
<organism evidence="4 5">
    <name type="scientific">Entamoeba histolytica</name>
    <dbReference type="NCBI Taxonomy" id="5759"/>
    <lineage>
        <taxon>Eukaryota</taxon>
        <taxon>Amoebozoa</taxon>
        <taxon>Evosea</taxon>
        <taxon>Archamoebae</taxon>
        <taxon>Mastigamoebida</taxon>
        <taxon>Entamoebidae</taxon>
        <taxon>Entamoeba</taxon>
    </lineage>
</organism>